<comment type="catalytic activity">
    <reaction evidence="7 8">
        <text>[phosphate](n) + ATP = [phosphate](n+1) + ADP</text>
        <dbReference type="Rhea" id="RHEA:19573"/>
        <dbReference type="Rhea" id="RHEA-COMP:9859"/>
        <dbReference type="Rhea" id="RHEA-COMP:14280"/>
        <dbReference type="ChEBI" id="CHEBI:16838"/>
        <dbReference type="ChEBI" id="CHEBI:30616"/>
        <dbReference type="ChEBI" id="CHEBI:456216"/>
        <dbReference type="EC" id="2.7.4.1"/>
    </reaction>
</comment>
<dbReference type="PROSITE" id="PS50035">
    <property type="entry name" value="PLD"/>
    <property type="match status" value="1"/>
</dbReference>
<dbReference type="OrthoDB" id="9761456at2"/>
<evidence type="ECO:0000256" key="8">
    <source>
        <dbReference type="RuleBase" id="RU003800"/>
    </source>
</evidence>
<reference evidence="10 11" key="1">
    <citation type="submission" date="2016-10" db="EMBL/GenBank/DDBJ databases">
        <authorList>
            <person name="de Groot N.N."/>
        </authorList>
    </citation>
    <scope>NUCLEOTIDE SEQUENCE [LARGE SCALE GENOMIC DNA]</scope>
    <source>
        <strain evidence="10 11">DSM 19113</strain>
    </source>
</reference>
<keyword evidence="1 7" id="KW-0597">Phosphoprotein</keyword>
<dbReference type="InterPro" id="IPR036830">
    <property type="entry name" value="PP_kinase_middle_dom_sf"/>
</dbReference>
<comment type="function">
    <text evidence="7 8">Catalyzes the reversible transfer of the terminal phosphate of ATP to form a long-chain polyphosphate (polyP).</text>
</comment>
<dbReference type="InterPro" id="IPR041108">
    <property type="entry name" value="PP_kinase_C_1"/>
</dbReference>
<dbReference type="STRING" id="283737.SAMN05660453_0608"/>
<feature type="binding site" evidence="7">
    <location>
        <position position="585"/>
    </location>
    <ligand>
        <name>ATP</name>
        <dbReference type="ChEBI" id="CHEBI:30616"/>
    </ligand>
</feature>
<name>A0A1I1F0V9_9LACO</name>
<dbReference type="NCBIfam" id="NF003917">
    <property type="entry name" value="PRK05443.1-1"/>
    <property type="match status" value="1"/>
</dbReference>
<dbReference type="PANTHER" id="PTHR30218">
    <property type="entry name" value="POLYPHOSPHATE KINASE"/>
    <property type="match status" value="1"/>
</dbReference>
<sequence>MNLDNPKYFNSRETSWVDFDFRVLEEAQDKKNPLLERLRFLGISQDNLDEFFNVRVATLLKKKKEKEPEDAAGHTPHEQLDMVLAKTQELISQQGHILRRMVLPQLSRHQIKLLIWSKLTDEQKDYFEEVFEEDIFPNITPLKVDDSETLPFLANDSINFIVRTHRGDKHSRVIIPLPEDMERVQAIPGVSNQFILIEDIIRHFLKRCFPGQQVDAWALFKITRYMDYDINDRNSKKYKQAVVKTLEEREHGSVIRLETTLNSNLTLIDWLAKCYKLKPAYIFKLATPLELTFVNSMIDQIEGHADLLFKKVIPYDPEVFQETPMFDNIDKNDLLVHHPYDSFKPVLRFINQAAMDKTVTAIKMTLYRVSKKSPIIKSLLEAARNGKEVSIMIELKARSDEANNLKWADELEAAGCKVLYGIPGLKVHSKLCLITRKVAGAKKHYVHLATGNYNDKTAKLYTDMGLFTADQVIGDDAEKIFNYLAGKTQEPTLKKLVISPNNIRDYLMDRIDEEIENAKAGKPNGILMKMNSLSDTKMIKKLYEANAAGIKITLIIRGICNLRTGIPGISDKITVHSIVGRLLEHSRIYIFENAGKPTVHLSSADLMKRNLSRRVEILFPVLNKVLNRDVREIFNDFSKDNVKARNLEANDKWTRISHRGIKSFNVQDYLVENQVPIMNKRLFETGIMKEEN</sequence>
<dbReference type="SUPFAM" id="SSF56024">
    <property type="entry name" value="Phospholipase D/nuclease"/>
    <property type="match status" value="2"/>
</dbReference>
<feature type="domain" description="PLD phosphodiesterase" evidence="9">
    <location>
        <begin position="580"/>
        <end position="610"/>
    </location>
</feature>
<dbReference type="Pfam" id="PF13089">
    <property type="entry name" value="PP_kinase_N"/>
    <property type="match status" value="1"/>
</dbReference>
<dbReference type="GO" id="GO:0008976">
    <property type="term" value="F:polyphosphate kinase activity"/>
    <property type="evidence" value="ECO:0007669"/>
    <property type="project" value="UniProtKB-UniRule"/>
</dbReference>
<evidence type="ECO:0000256" key="2">
    <source>
        <dbReference type="ARBA" id="ARBA00022679"/>
    </source>
</evidence>
<comment type="PTM">
    <text evidence="7 8">An intermediate of this reaction is the autophosphorylated ppk in which a phosphate is covalently linked to a histidine residue through a N-P bond.</text>
</comment>
<accession>A0A1I1F0V9</accession>
<dbReference type="PIRSF" id="PIRSF015589">
    <property type="entry name" value="PP_kinase"/>
    <property type="match status" value="1"/>
</dbReference>
<evidence type="ECO:0000256" key="1">
    <source>
        <dbReference type="ARBA" id="ARBA00022553"/>
    </source>
</evidence>
<evidence type="ECO:0000256" key="5">
    <source>
        <dbReference type="ARBA" id="ARBA00022840"/>
    </source>
</evidence>
<evidence type="ECO:0000256" key="4">
    <source>
        <dbReference type="ARBA" id="ARBA00022777"/>
    </source>
</evidence>
<comment type="cofactor">
    <cofactor evidence="7">
        <name>Mg(2+)</name>
        <dbReference type="ChEBI" id="CHEBI:18420"/>
    </cofactor>
</comment>
<dbReference type="NCBIfam" id="TIGR03705">
    <property type="entry name" value="poly_P_kin"/>
    <property type="match status" value="1"/>
</dbReference>
<feature type="binding site" evidence="7">
    <location>
        <position position="461"/>
    </location>
    <ligand>
        <name>ATP</name>
        <dbReference type="ChEBI" id="CHEBI:30616"/>
    </ligand>
</feature>
<dbReference type="PANTHER" id="PTHR30218:SF0">
    <property type="entry name" value="POLYPHOSPHATE KINASE"/>
    <property type="match status" value="1"/>
</dbReference>
<feature type="binding site" evidence="7">
    <location>
        <position position="47"/>
    </location>
    <ligand>
        <name>ATP</name>
        <dbReference type="ChEBI" id="CHEBI:30616"/>
    </ligand>
</feature>
<evidence type="ECO:0000313" key="11">
    <source>
        <dbReference type="Proteomes" id="UP000199376"/>
    </source>
</evidence>
<feature type="binding site" evidence="7">
    <location>
        <position position="557"/>
    </location>
    <ligand>
        <name>ATP</name>
        <dbReference type="ChEBI" id="CHEBI:30616"/>
    </ligand>
</feature>
<feature type="active site" description="Phosphohistidine intermediate" evidence="7">
    <location>
        <position position="428"/>
    </location>
</feature>
<dbReference type="Gene3D" id="1.20.58.310">
    <property type="entry name" value="Polyphosphate kinase N-terminal domain"/>
    <property type="match status" value="1"/>
</dbReference>
<evidence type="ECO:0000256" key="7">
    <source>
        <dbReference type="HAMAP-Rule" id="MF_00347"/>
    </source>
</evidence>
<keyword evidence="5 7" id="KW-0067">ATP-binding</keyword>
<proteinExistence type="inferred from homology"/>
<dbReference type="Pfam" id="PF17941">
    <property type="entry name" value="PP_kinase_C_1"/>
    <property type="match status" value="1"/>
</dbReference>
<dbReference type="Pfam" id="PF02503">
    <property type="entry name" value="PP_kinase"/>
    <property type="match status" value="1"/>
</dbReference>
<dbReference type="RefSeq" id="WP_091501948.1">
    <property type="nucleotide sequence ID" value="NZ_FOLI01000002.1"/>
</dbReference>
<dbReference type="InterPro" id="IPR003414">
    <property type="entry name" value="PP_kinase"/>
</dbReference>
<dbReference type="GO" id="GO:0006799">
    <property type="term" value="P:polyphosphate biosynthetic process"/>
    <property type="evidence" value="ECO:0007669"/>
    <property type="project" value="UniProtKB-UniRule"/>
</dbReference>
<evidence type="ECO:0000313" key="10">
    <source>
        <dbReference type="EMBL" id="SFB92626.1"/>
    </source>
</evidence>
<dbReference type="AlphaFoldDB" id="A0A1I1F0V9"/>
<evidence type="ECO:0000256" key="3">
    <source>
        <dbReference type="ARBA" id="ARBA00022741"/>
    </source>
</evidence>
<dbReference type="GO" id="GO:0009358">
    <property type="term" value="C:polyphosphate kinase complex"/>
    <property type="evidence" value="ECO:0007669"/>
    <property type="project" value="InterPro"/>
</dbReference>
<dbReference type="InterPro" id="IPR025200">
    <property type="entry name" value="PPK_C_dom2"/>
</dbReference>
<comment type="similarity">
    <text evidence="7 8">Belongs to the polyphosphate kinase 1 (PPK1) family.</text>
</comment>
<dbReference type="GO" id="GO:0046872">
    <property type="term" value="F:metal ion binding"/>
    <property type="evidence" value="ECO:0007669"/>
    <property type="project" value="UniProtKB-KW"/>
</dbReference>
<feature type="binding site" evidence="7">
    <location>
        <position position="368"/>
    </location>
    <ligand>
        <name>Mg(2+)</name>
        <dbReference type="ChEBI" id="CHEBI:18420"/>
    </ligand>
</feature>
<keyword evidence="3 7" id="KW-0547">Nucleotide-binding</keyword>
<dbReference type="SUPFAM" id="SSF140356">
    <property type="entry name" value="PPK N-terminal domain-like"/>
    <property type="match status" value="1"/>
</dbReference>
<protein>
    <recommendedName>
        <fullName evidence="7 8">Polyphosphate kinase</fullName>
        <ecNumber evidence="7 8">2.7.4.1</ecNumber>
    </recommendedName>
    <alternativeName>
        <fullName evidence="7">ATP-polyphosphate phosphotransferase</fullName>
    </alternativeName>
    <alternativeName>
        <fullName evidence="7">Polyphosphoric acid kinase</fullName>
    </alternativeName>
</protein>
<keyword evidence="6 7" id="KW-0460">Magnesium</keyword>
<evidence type="ECO:0000259" key="9">
    <source>
        <dbReference type="PROSITE" id="PS50035"/>
    </source>
</evidence>
<keyword evidence="4 7" id="KW-0418">Kinase</keyword>
<keyword evidence="2 7" id="KW-0808">Transferase</keyword>
<evidence type="ECO:0000256" key="6">
    <source>
        <dbReference type="ARBA" id="ARBA00022842"/>
    </source>
</evidence>
<gene>
    <name evidence="7" type="primary">ppk</name>
    <name evidence="10" type="ORF">SAMN05660453_0608</name>
</gene>
<organism evidence="10 11">
    <name type="scientific">Fructobacillus durionis</name>
    <dbReference type="NCBI Taxonomy" id="283737"/>
    <lineage>
        <taxon>Bacteria</taxon>
        <taxon>Bacillati</taxon>
        <taxon>Bacillota</taxon>
        <taxon>Bacilli</taxon>
        <taxon>Lactobacillales</taxon>
        <taxon>Lactobacillaceae</taxon>
        <taxon>Fructobacillus</taxon>
    </lineage>
</organism>
<dbReference type="SUPFAM" id="SSF143724">
    <property type="entry name" value="PHP14-like"/>
    <property type="match status" value="1"/>
</dbReference>
<feature type="binding site" evidence="7">
    <location>
        <position position="398"/>
    </location>
    <ligand>
        <name>Mg(2+)</name>
        <dbReference type="ChEBI" id="CHEBI:18420"/>
    </ligand>
</feature>
<dbReference type="EC" id="2.7.4.1" evidence="7 8"/>
<dbReference type="EMBL" id="FOLI01000002">
    <property type="protein sequence ID" value="SFB92626.1"/>
    <property type="molecule type" value="Genomic_DNA"/>
</dbReference>
<dbReference type="InterPro" id="IPR025198">
    <property type="entry name" value="PPK_N_dom"/>
</dbReference>
<dbReference type="GO" id="GO:0005524">
    <property type="term" value="F:ATP binding"/>
    <property type="evidence" value="ECO:0007669"/>
    <property type="project" value="UniProtKB-KW"/>
</dbReference>
<dbReference type="Gene3D" id="3.30.1840.10">
    <property type="entry name" value="Polyphosphate kinase middle domain"/>
    <property type="match status" value="1"/>
</dbReference>
<dbReference type="Pfam" id="PF13090">
    <property type="entry name" value="PP_kinase_C"/>
    <property type="match status" value="1"/>
</dbReference>
<dbReference type="Gene3D" id="3.30.870.10">
    <property type="entry name" value="Endonuclease Chain A"/>
    <property type="match status" value="2"/>
</dbReference>
<keyword evidence="7" id="KW-0479">Metal-binding</keyword>
<dbReference type="NCBIfam" id="NF003921">
    <property type="entry name" value="PRK05443.2-2"/>
    <property type="match status" value="1"/>
</dbReference>
<dbReference type="InterPro" id="IPR036832">
    <property type="entry name" value="PPK_N_dom_sf"/>
</dbReference>
<dbReference type="InterPro" id="IPR001736">
    <property type="entry name" value="PLipase_D/transphosphatidylase"/>
</dbReference>
<dbReference type="HAMAP" id="MF_00347">
    <property type="entry name" value="Polyphosphate_kinase"/>
    <property type="match status" value="1"/>
</dbReference>
<dbReference type="InterPro" id="IPR024953">
    <property type="entry name" value="PP_kinase_middle"/>
</dbReference>
<keyword evidence="11" id="KW-1185">Reference proteome</keyword>
<dbReference type="Proteomes" id="UP000199376">
    <property type="component" value="Unassembled WGS sequence"/>
</dbReference>